<proteinExistence type="predicted"/>
<name>A0ABR2R3H5_9ROSI</name>
<reference evidence="2 3" key="1">
    <citation type="journal article" date="2024" name="G3 (Bethesda)">
        <title>Genome assembly of Hibiscus sabdariffa L. provides insights into metabolisms of medicinal natural products.</title>
        <authorList>
            <person name="Kim T."/>
        </authorList>
    </citation>
    <scope>NUCLEOTIDE SEQUENCE [LARGE SCALE GENOMIC DNA]</scope>
    <source>
        <strain evidence="2">TK-2024</strain>
        <tissue evidence="2">Old leaves</tissue>
    </source>
</reference>
<gene>
    <name evidence="2" type="ORF">V6N11_051052</name>
</gene>
<keyword evidence="3" id="KW-1185">Reference proteome</keyword>
<sequence>MGFNKGEMVNGAGPVSEVDLLDNEDGEIRTKKSWAKIVHQNITLEKAGVSGEESKKSKRRKKYGSMEGLQDSVLTLAEKRKRDVALKKLQNKSQAELDSEIEDRSLSDSDLKAVWSRHLKG</sequence>
<dbReference type="Proteomes" id="UP001396334">
    <property type="component" value="Unassembled WGS sequence"/>
</dbReference>
<evidence type="ECO:0000313" key="3">
    <source>
        <dbReference type="Proteomes" id="UP001396334"/>
    </source>
</evidence>
<accession>A0ABR2R3H5</accession>
<evidence type="ECO:0000313" key="2">
    <source>
        <dbReference type="EMBL" id="KAK9007222.1"/>
    </source>
</evidence>
<evidence type="ECO:0000256" key="1">
    <source>
        <dbReference type="SAM" id="MobiDB-lite"/>
    </source>
</evidence>
<organism evidence="2 3">
    <name type="scientific">Hibiscus sabdariffa</name>
    <name type="common">roselle</name>
    <dbReference type="NCBI Taxonomy" id="183260"/>
    <lineage>
        <taxon>Eukaryota</taxon>
        <taxon>Viridiplantae</taxon>
        <taxon>Streptophyta</taxon>
        <taxon>Embryophyta</taxon>
        <taxon>Tracheophyta</taxon>
        <taxon>Spermatophyta</taxon>
        <taxon>Magnoliopsida</taxon>
        <taxon>eudicotyledons</taxon>
        <taxon>Gunneridae</taxon>
        <taxon>Pentapetalae</taxon>
        <taxon>rosids</taxon>
        <taxon>malvids</taxon>
        <taxon>Malvales</taxon>
        <taxon>Malvaceae</taxon>
        <taxon>Malvoideae</taxon>
        <taxon>Hibiscus</taxon>
    </lineage>
</organism>
<comment type="caution">
    <text evidence="2">The sequence shown here is derived from an EMBL/GenBank/DDBJ whole genome shotgun (WGS) entry which is preliminary data.</text>
</comment>
<feature type="region of interest" description="Disordered" evidence="1">
    <location>
        <begin position="47"/>
        <end position="66"/>
    </location>
</feature>
<protein>
    <submittedName>
        <fullName evidence="2">Uncharacterized protein</fullName>
    </submittedName>
</protein>
<dbReference type="EMBL" id="JBBPBN010000027">
    <property type="protein sequence ID" value="KAK9007222.1"/>
    <property type="molecule type" value="Genomic_DNA"/>
</dbReference>